<dbReference type="PANTHER" id="PTHR34295">
    <property type="entry name" value="BIOTIN TRANSPORTER BIOY"/>
    <property type="match status" value="1"/>
</dbReference>
<dbReference type="PANTHER" id="PTHR34295:SF4">
    <property type="entry name" value="BIOTIN TRANSPORTER BIOY-RELATED"/>
    <property type="match status" value="1"/>
</dbReference>
<keyword evidence="3 8" id="KW-0813">Transport</keyword>
<dbReference type="RefSeq" id="WP_318782088.1">
    <property type="nucleotide sequence ID" value="NZ_BAAALJ010000017.1"/>
</dbReference>
<organism evidence="11 12">
    <name type="scientific">Nesterenkonia lutea</name>
    <dbReference type="NCBI Taxonomy" id="272919"/>
    <lineage>
        <taxon>Bacteria</taxon>
        <taxon>Bacillati</taxon>
        <taxon>Actinomycetota</taxon>
        <taxon>Actinomycetes</taxon>
        <taxon>Micrococcales</taxon>
        <taxon>Micrococcaceae</taxon>
        <taxon>Nesterenkonia</taxon>
    </lineage>
</organism>
<feature type="transmembrane region" description="Helical" evidence="10">
    <location>
        <begin position="32"/>
        <end position="52"/>
    </location>
</feature>
<proteinExistence type="inferred from homology"/>
<feature type="region of interest" description="Disordered" evidence="9">
    <location>
        <begin position="1"/>
        <end position="20"/>
    </location>
</feature>
<protein>
    <recommendedName>
        <fullName evidence="8">Biotin transporter</fullName>
    </recommendedName>
</protein>
<gene>
    <name evidence="11" type="ORF">H4W27_000427</name>
</gene>
<accession>A0ABR9JBJ2</accession>
<feature type="transmembrane region" description="Helical" evidence="10">
    <location>
        <begin position="136"/>
        <end position="158"/>
    </location>
</feature>
<keyword evidence="12" id="KW-1185">Reference proteome</keyword>
<evidence type="ECO:0000256" key="6">
    <source>
        <dbReference type="ARBA" id="ARBA00022989"/>
    </source>
</evidence>
<evidence type="ECO:0000256" key="8">
    <source>
        <dbReference type="PIRNR" id="PIRNR016661"/>
    </source>
</evidence>
<name>A0ABR9JBJ2_9MICC</name>
<comment type="subcellular location">
    <subcellularLocation>
        <location evidence="1 8">Cell membrane</location>
        <topology evidence="1 8">Multi-pass membrane protein</topology>
    </subcellularLocation>
</comment>
<sequence length="212" mass="21758">MFNRSQHQTPASPATRSAPLGTSSAVRSISQMAMFAALVAVLGQLPAIPLAGGVPITLQTLGVMLAGAVLGPWRGAGAIALLHLLVVAGLPLLSQGSGGLGAFAGPSAGFALGWIPGAFVVGLITQSSWPLRLWRTITGTLLGGILVVYACGLPVMAFQLGLSLEQALLLNLAFLPGDAIKTAIAVTLTHSLARAYPAPFTHARERRRPASR</sequence>
<evidence type="ECO:0000256" key="7">
    <source>
        <dbReference type="ARBA" id="ARBA00023136"/>
    </source>
</evidence>
<evidence type="ECO:0000256" key="5">
    <source>
        <dbReference type="ARBA" id="ARBA00022692"/>
    </source>
</evidence>
<evidence type="ECO:0000256" key="1">
    <source>
        <dbReference type="ARBA" id="ARBA00004651"/>
    </source>
</evidence>
<dbReference type="Gene3D" id="1.10.1760.20">
    <property type="match status" value="1"/>
</dbReference>
<comment type="caution">
    <text evidence="11">The sequence shown here is derived from an EMBL/GenBank/DDBJ whole genome shotgun (WGS) entry which is preliminary data.</text>
</comment>
<evidence type="ECO:0000256" key="3">
    <source>
        <dbReference type="ARBA" id="ARBA00022448"/>
    </source>
</evidence>
<evidence type="ECO:0000256" key="10">
    <source>
        <dbReference type="SAM" id="Phobius"/>
    </source>
</evidence>
<evidence type="ECO:0000313" key="11">
    <source>
        <dbReference type="EMBL" id="MBE1523309.1"/>
    </source>
</evidence>
<feature type="transmembrane region" description="Helical" evidence="10">
    <location>
        <begin position="72"/>
        <end position="93"/>
    </location>
</feature>
<keyword evidence="4 8" id="KW-1003">Cell membrane</keyword>
<dbReference type="PIRSF" id="PIRSF016661">
    <property type="entry name" value="BioY"/>
    <property type="match status" value="1"/>
</dbReference>
<keyword evidence="6 10" id="KW-1133">Transmembrane helix</keyword>
<evidence type="ECO:0000256" key="2">
    <source>
        <dbReference type="ARBA" id="ARBA00010692"/>
    </source>
</evidence>
<dbReference type="InterPro" id="IPR003784">
    <property type="entry name" value="BioY"/>
</dbReference>
<evidence type="ECO:0000256" key="9">
    <source>
        <dbReference type="SAM" id="MobiDB-lite"/>
    </source>
</evidence>
<evidence type="ECO:0000256" key="4">
    <source>
        <dbReference type="ARBA" id="ARBA00022475"/>
    </source>
</evidence>
<comment type="similarity">
    <text evidence="2 8">Belongs to the BioY family.</text>
</comment>
<dbReference type="Proteomes" id="UP000643525">
    <property type="component" value="Unassembled WGS sequence"/>
</dbReference>
<dbReference type="Pfam" id="PF02632">
    <property type="entry name" value="BioY"/>
    <property type="match status" value="1"/>
</dbReference>
<reference evidence="11 12" key="1">
    <citation type="submission" date="2020-10" db="EMBL/GenBank/DDBJ databases">
        <title>Sequencing the genomes of 1000 actinobacteria strains.</title>
        <authorList>
            <person name="Klenk H.-P."/>
        </authorList>
    </citation>
    <scope>NUCLEOTIDE SEQUENCE [LARGE SCALE GENOMIC DNA]</scope>
    <source>
        <strain evidence="11 12">DSM 15666</strain>
    </source>
</reference>
<dbReference type="EMBL" id="JADBED010000001">
    <property type="protein sequence ID" value="MBE1523309.1"/>
    <property type="molecule type" value="Genomic_DNA"/>
</dbReference>
<keyword evidence="5 10" id="KW-0812">Transmembrane</keyword>
<evidence type="ECO:0000313" key="12">
    <source>
        <dbReference type="Proteomes" id="UP000643525"/>
    </source>
</evidence>
<feature type="transmembrane region" description="Helical" evidence="10">
    <location>
        <begin position="100"/>
        <end position="124"/>
    </location>
</feature>
<keyword evidence="7 8" id="KW-0472">Membrane</keyword>